<dbReference type="EMBL" id="JBHLYW010000022">
    <property type="protein sequence ID" value="MFC0079345.1"/>
    <property type="molecule type" value="Genomic_DNA"/>
</dbReference>
<sequence length="136" mass="15959">MRLEPRDSLFEDGNELFPELNNQKISQFIKCDDQDGTFLFVVFEIKDTKNKYQLFLDSGLAFANEHEYVADIEDLESFEIVFLNNQEINKILWFPDGCNSKIDINTKDFEIQINCKNPEIYDSESIITIKKKTECL</sequence>
<reference evidence="1 2" key="1">
    <citation type="submission" date="2024-09" db="EMBL/GenBank/DDBJ databases">
        <authorList>
            <person name="Sun Q."/>
            <person name="Mori K."/>
        </authorList>
    </citation>
    <scope>NUCLEOTIDE SEQUENCE [LARGE SCALE GENOMIC DNA]</scope>
    <source>
        <strain evidence="1 2">CGMCC 1.12926</strain>
    </source>
</reference>
<evidence type="ECO:0000313" key="1">
    <source>
        <dbReference type="EMBL" id="MFC0079345.1"/>
    </source>
</evidence>
<name>A0ABV6BV69_9FLAO</name>
<organism evidence="1 2">
    <name type="scientific">Flavobacterium procerum</name>
    <dbReference type="NCBI Taxonomy" id="1455569"/>
    <lineage>
        <taxon>Bacteria</taxon>
        <taxon>Pseudomonadati</taxon>
        <taxon>Bacteroidota</taxon>
        <taxon>Flavobacteriia</taxon>
        <taxon>Flavobacteriales</taxon>
        <taxon>Flavobacteriaceae</taxon>
        <taxon>Flavobacterium</taxon>
    </lineage>
</organism>
<dbReference type="RefSeq" id="WP_379686922.1">
    <property type="nucleotide sequence ID" value="NZ_JBHLYW010000022.1"/>
</dbReference>
<protein>
    <submittedName>
        <fullName evidence="1">Uncharacterized protein</fullName>
    </submittedName>
</protein>
<comment type="caution">
    <text evidence="1">The sequence shown here is derived from an EMBL/GenBank/DDBJ whole genome shotgun (WGS) entry which is preliminary data.</text>
</comment>
<keyword evidence="2" id="KW-1185">Reference proteome</keyword>
<gene>
    <name evidence="1" type="ORF">ACFFLS_20030</name>
</gene>
<proteinExistence type="predicted"/>
<dbReference type="Proteomes" id="UP001589734">
    <property type="component" value="Unassembled WGS sequence"/>
</dbReference>
<accession>A0ABV6BV69</accession>
<evidence type="ECO:0000313" key="2">
    <source>
        <dbReference type="Proteomes" id="UP001589734"/>
    </source>
</evidence>